<dbReference type="KEGG" id="sniv:SFSGTM_08060"/>
<evidence type="ECO:0000256" key="1">
    <source>
        <dbReference type="SAM" id="Phobius"/>
    </source>
</evidence>
<dbReference type="RefSeq" id="WP_162084065.1">
    <property type="nucleotide sequence ID" value="NZ_AP021881.1"/>
</dbReference>
<evidence type="ECO:0000313" key="2">
    <source>
        <dbReference type="EMBL" id="BBP00098.1"/>
    </source>
</evidence>
<dbReference type="AlphaFoldDB" id="A0A809S0R6"/>
<feature type="transmembrane region" description="Helical" evidence="1">
    <location>
        <begin position="69"/>
        <end position="87"/>
    </location>
</feature>
<keyword evidence="1" id="KW-0472">Membrane</keyword>
<dbReference type="EMBL" id="AP021881">
    <property type="protein sequence ID" value="BBP00098.1"/>
    <property type="molecule type" value="Genomic_DNA"/>
</dbReference>
<keyword evidence="1" id="KW-0812">Transmembrane</keyword>
<dbReference type="Proteomes" id="UP000463939">
    <property type="component" value="Chromosome"/>
</dbReference>
<keyword evidence="1" id="KW-1133">Transmembrane helix</keyword>
<reference evidence="3" key="1">
    <citation type="submission" date="2019-11" db="EMBL/GenBank/DDBJ databases">
        <title>Isolation and characterization of a novel species in the genus Sulfuriferula.</title>
        <authorList>
            <person name="Mochizuki J."/>
            <person name="Kojima H."/>
            <person name="Fukui M."/>
        </authorList>
    </citation>
    <scope>NUCLEOTIDE SEQUENCE [LARGE SCALE GENOMIC DNA]</scope>
    <source>
        <strain evidence="3">SGTM</strain>
    </source>
</reference>
<accession>A0A809S0R6</accession>
<keyword evidence="3" id="KW-1185">Reference proteome</keyword>
<gene>
    <name evidence="2" type="ORF">SFSGTM_08060</name>
</gene>
<protein>
    <submittedName>
        <fullName evidence="2">Uncharacterized protein</fullName>
    </submittedName>
</protein>
<name>A0A809S0R6_9PROT</name>
<sequence>MKHIPKLTLLILILILMPGIGCFEYYTDQAVDNKNSQTRWLILLAYPFALAALIGLVQNLIRQPRNTKLIRLFTLLFLIPTILLLVVRGH</sequence>
<organism evidence="2 3">
    <name type="scientific">Sulfuriferula nivalis</name>
    <dbReference type="NCBI Taxonomy" id="2675298"/>
    <lineage>
        <taxon>Bacteria</taxon>
        <taxon>Pseudomonadati</taxon>
        <taxon>Pseudomonadota</taxon>
        <taxon>Betaproteobacteria</taxon>
        <taxon>Nitrosomonadales</taxon>
        <taxon>Sulfuricellaceae</taxon>
        <taxon>Sulfuriferula</taxon>
    </lineage>
</organism>
<evidence type="ECO:0000313" key="3">
    <source>
        <dbReference type="Proteomes" id="UP000463939"/>
    </source>
</evidence>
<proteinExistence type="predicted"/>
<feature type="transmembrane region" description="Helical" evidence="1">
    <location>
        <begin position="38"/>
        <end position="57"/>
    </location>
</feature>